<gene>
    <name evidence="1" type="ORF">NIES267_19210</name>
</gene>
<organism evidence="1 2">
    <name type="scientific">Calothrix parasitica NIES-267</name>
    <dbReference type="NCBI Taxonomy" id="1973488"/>
    <lineage>
        <taxon>Bacteria</taxon>
        <taxon>Bacillati</taxon>
        <taxon>Cyanobacteriota</taxon>
        <taxon>Cyanophyceae</taxon>
        <taxon>Nostocales</taxon>
        <taxon>Calotrichaceae</taxon>
        <taxon>Calothrix</taxon>
    </lineage>
</organism>
<evidence type="ECO:0000313" key="1">
    <source>
        <dbReference type="EMBL" id="BAY82441.1"/>
    </source>
</evidence>
<protein>
    <submittedName>
        <fullName evidence="1">Uncharacterized protein</fullName>
    </submittedName>
</protein>
<reference evidence="1 2" key="1">
    <citation type="submission" date="2017-06" db="EMBL/GenBank/DDBJ databases">
        <title>Genome sequencing of cyanobaciteial culture collection at National Institute for Environmental Studies (NIES).</title>
        <authorList>
            <person name="Hirose Y."/>
            <person name="Shimura Y."/>
            <person name="Fujisawa T."/>
            <person name="Nakamura Y."/>
            <person name="Kawachi M."/>
        </authorList>
    </citation>
    <scope>NUCLEOTIDE SEQUENCE [LARGE SCALE GENOMIC DNA]</scope>
    <source>
        <strain evidence="1 2">NIES-267</strain>
    </source>
</reference>
<dbReference type="OrthoDB" id="516905at2"/>
<accession>A0A1Z4LMH2</accession>
<dbReference type="EMBL" id="AP018227">
    <property type="protein sequence ID" value="BAY82441.1"/>
    <property type="molecule type" value="Genomic_DNA"/>
</dbReference>
<keyword evidence="2" id="KW-1185">Reference proteome</keyword>
<proteinExistence type="predicted"/>
<evidence type="ECO:0000313" key="2">
    <source>
        <dbReference type="Proteomes" id="UP000218418"/>
    </source>
</evidence>
<sequence>MLYIAGKPVRVKKSLLHGCHKKEHGAEIAQSQQLHDDDIYSVTIKVAEAGYVPAGVKLRGHISDNLLTATVTPKEMDNLETDSRVVSISAPRKLHSAKNNSVA</sequence>
<dbReference type="AlphaFoldDB" id="A0A1Z4LMH2"/>
<dbReference type="Proteomes" id="UP000218418">
    <property type="component" value="Chromosome"/>
</dbReference>
<name>A0A1Z4LMH2_9CYAN</name>